<keyword evidence="4" id="KW-0614">Plasmid</keyword>
<dbReference type="RefSeq" id="WP_015063298.1">
    <property type="nucleotide sequence ID" value="NC_019364.1"/>
</dbReference>
<evidence type="ECO:0000256" key="1">
    <source>
        <dbReference type="ARBA" id="ARBA00006046"/>
    </source>
</evidence>
<dbReference type="InterPro" id="IPR008150">
    <property type="entry name" value="Phytoene_DH_bac_CS"/>
</dbReference>
<dbReference type="STRING" id="1443111.Z949_109"/>
<dbReference type="Proteomes" id="UP000284407">
    <property type="component" value="Unassembled WGS sequence"/>
</dbReference>
<evidence type="ECO:0000259" key="3">
    <source>
        <dbReference type="Pfam" id="PF01593"/>
    </source>
</evidence>
<gene>
    <name evidence="4" type="primary">crtD</name>
    <name evidence="5" type="ORF">C8N30_3884</name>
    <name evidence="4" type="ORF">pSD118_102</name>
</gene>
<sequence length="520" mass="55248">MSITALESNIPENTPHIAVIGAGIGGLAAALRLIHTGAKVTVFERHAKPGGKMRTLPSDAGPVDAGPTVLTLKHVFDDLFADVGARLEDHVTLTAEPLLARHFWRDGTTLDLMADPVHSRQNVADIFGTQAARDFTQFGKRAAALFDTFDAPMMQSPTPDLSAMTRTVLRKPAIIPAMAPHNSLAKMLRNNFSEPKLVQLFSRYATYVGGLPDDCPAILSLIWEAERRGVWHVEGGMHRLAVAIEALARKKGAQFRYNDHVSWIETDEGRPCAVHTESGRTPVNAVLFNGDPRALNMGMLGPDLETVVPPLAIEPRSLSAQVQAFAATVENAFPLAAHNVFFADDGAEEYTPLARDALQSDPTLYVCAQDRFGSATPDGPERFEIILNAPPVRDHSTISSQESDQCQNLIFNRLAAFGLTFSPPPMVSTLTGPHSFAALFPGSNGSLYGRSPAGMMAAFARPTARTKMAGLYLTGGGAHPGAGVPMATLSAAHAAAAMSADLCLTSTSPQAATLGGTSTA</sequence>
<evidence type="ECO:0000313" key="5">
    <source>
        <dbReference type="EMBL" id="RKE92127.1"/>
    </source>
</evidence>
<dbReference type="InterPro" id="IPR036188">
    <property type="entry name" value="FAD/NAD-bd_sf"/>
</dbReference>
<dbReference type="PANTHER" id="PTHR43734">
    <property type="entry name" value="PHYTOENE DESATURASE"/>
    <property type="match status" value="1"/>
</dbReference>
<feature type="domain" description="Amine oxidase" evidence="3">
    <location>
        <begin position="24"/>
        <end position="498"/>
    </location>
</feature>
<dbReference type="PROSITE" id="PS00982">
    <property type="entry name" value="PHYTOENE_DH"/>
    <property type="match status" value="1"/>
</dbReference>
<dbReference type="Pfam" id="PF01593">
    <property type="entry name" value="Amino_oxidase"/>
    <property type="match status" value="1"/>
</dbReference>
<dbReference type="EMBL" id="RAQK01000003">
    <property type="protein sequence ID" value="RKE92127.1"/>
    <property type="molecule type" value="Genomic_DNA"/>
</dbReference>
<name>J7G2T7_9RHOB</name>
<keyword evidence="2 4" id="KW-0560">Oxidoreductase</keyword>
<protein>
    <submittedName>
        <fullName evidence="5">1-hydroxycarotenoid 3,4-desaturase</fullName>
    </submittedName>
    <submittedName>
        <fullName evidence="4">Methoxyneurosporene dehydrogenase</fullName>
        <ecNumber evidence="4">1.13.99.-</ecNumber>
    </submittedName>
</protein>
<dbReference type="EC" id="1.13.99.-" evidence="4"/>
<reference evidence="5 6" key="2">
    <citation type="submission" date="2018-09" db="EMBL/GenBank/DDBJ databases">
        <title>Genomic Encyclopedia of Archaeal and Bacterial Type Strains, Phase II (KMG-II): from individual species to whole genera.</title>
        <authorList>
            <person name="Goeker M."/>
        </authorList>
    </citation>
    <scope>NUCLEOTIDE SEQUENCE [LARGE SCALE GENOMIC DNA]</scope>
    <source>
        <strain evidence="5 6">DSM 11458</strain>
    </source>
</reference>
<dbReference type="PRINTS" id="PR00419">
    <property type="entry name" value="ADXRDTASE"/>
</dbReference>
<evidence type="ECO:0000313" key="4">
    <source>
        <dbReference type="EMBL" id="AFP55504.1"/>
    </source>
</evidence>
<comment type="similarity">
    <text evidence="1">Belongs to the carotenoid/retinoid oxidoreductase family.</text>
</comment>
<dbReference type="NCBIfam" id="NF045637">
    <property type="entry name" value="carotdesatCrtDProt"/>
    <property type="match status" value="1"/>
</dbReference>
<dbReference type="AlphaFoldDB" id="J7G2T7"/>
<dbReference type="InterPro" id="IPR002937">
    <property type="entry name" value="Amino_oxidase"/>
</dbReference>
<dbReference type="PANTHER" id="PTHR43734:SF7">
    <property type="entry name" value="4,4'-DIAPONEUROSPORENE OXYGENASE"/>
    <property type="match status" value="1"/>
</dbReference>
<geneLocation type="plasmid" evidence="4">
    <name>pSD118</name>
</geneLocation>
<accession>J7G2T7</accession>
<dbReference type="GO" id="GO:0016491">
    <property type="term" value="F:oxidoreductase activity"/>
    <property type="evidence" value="ECO:0007669"/>
    <property type="project" value="UniProtKB-KW"/>
</dbReference>
<reference evidence="4" key="1">
    <citation type="journal article" date="2012" name="Environ. Microbiol.">
        <title>Think pink: photosynthesis, plasmids and the Roseobacter clade.</title>
        <authorList>
            <person name="Petersen J."/>
            <person name="Brinkmann H."/>
            <person name="Bunk B."/>
            <person name="Michael V."/>
            <person name="Pauker O."/>
            <person name="Pradella S."/>
        </authorList>
    </citation>
    <scope>NUCLEOTIDE SEQUENCE</scope>
    <source>
        <strain evidence="4">DSM 11458</strain>
        <plasmid evidence="4">pSD118</plasmid>
    </source>
</reference>
<dbReference type="OrthoDB" id="9774675at2"/>
<organism evidence="4">
    <name type="scientific">Sulfitobacter guttiformis</name>
    <dbReference type="NCBI Taxonomy" id="74349"/>
    <lineage>
        <taxon>Bacteria</taxon>
        <taxon>Pseudomonadati</taxon>
        <taxon>Pseudomonadota</taxon>
        <taxon>Alphaproteobacteria</taxon>
        <taxon>Rhodobacterales</taxon>
        <taxon>Roseobacteraceae</taxon>
        <taxon>Sulfitobacter</taxon>
    </lineage>
</organism>
<proteinExistence type="inferred from homology"/>
<keyword evidence="6" id="KW-1185">Reference proteome</keyword>
<dbReference type="InterPro" id="IPR054841">
    <property type="entry name" value="carotdesatCrtD"/>
</dbReference>
<dbReference type="SUPFAM" id="SSF51905">
    <property type="entry name" value="FAD/NAD(P)-binding domain"/>
    <property type="match status" value="1"/>
</dbReference>
<dbReference type="EMBL" id="JN172927">
    <property type="protein sequence ID" value="AFP55504.1"/>
    <property type="molecule type" value="Genomic_DNA"/>
</dbReference>
<dbReference type="Gene3D" id="3.50.50.60">
    <property type="entry name" value="FAD/NAD(P)-binding domain"/>
    <property type="match status" value="2"/>
</dbReference>
<evidence type="ECO:0000313" key="6">
    <source>
        <dbReference type="Proteomes" id="UP000284407"/>
    </source>
</evidence>
<evidence type="ECO:0000256" key="2">
    <source>
        <dbReference type="ARBA" id="ARBA00023002"/>
    </source>
</evidence>